<comment type="caution">
    <text evidence="2">The sequence shown here is derived from an EMBL/GenBank/DDBJ whole genome shotgun (WGS) entry which is preliminary data.</text>
</comment>
<name>A0ABN3CR19_9ACTN</name>
<dbReference type="InterPro" id="IPR005337">
    <property type="entry name" value="RapZ-like"/>
</dbReference>
<sequence>MISFGYLHQPTKPDGPEADRIEDVRERLRDPAVAKEILDLDGLHPRVQDIILNTPGAPEPIDNLVAYALVPTGPKVIALGCAGGKHRAAGLVELTARRVPGRGREVEAEHLHVHLPRVLGRASS</sequence>
<dbReference type="PANTHER" id="PTHR30448:SF0">
    <property type="entry name" value="RNASE ADAPTER PROTEIN RAPZ"/>
    <property type="match status" value="1"/>
</dbReference>
<keyword evidence="3" id="KW-1185">Reference proteome</keyword>
<evidence type="ECO:0000313" key="3">
    <source>
        <dbReference type="Proteomes" id="UP001499843"/>
    </source>
</evidence>
<proteinExistence type="predicted"/>
<evidence type="ECO:0000259" key="1">
    <source>
        <dbReference type="Pfam" id="PF22740"/>
    </source>
</evidence>
<dbReference type="Pfam" id="PF22740">
    <property type="entry name" value="PapZ_C"/>
    <property type="match status" value="1"/>
</dbReference>
<organism evidence="2 3">
    <name type="scientific">Nonomuraea monospora</name>
    <dbReference type="NCBI Taxonomy" id="568818"/>
    <lineage>
        <taxon>Bacteria</taxon>
        <taxon>Bacillati</taxon>
        <taxon>Actinomycetota</taxon>
        <taxon>Actinomycetes</taxon>
        <taxon>Streptosporangiales</taxon>
        <taxon>Streptosporangiaceae</taxon>
        <taxon>Nonomuraea</taxon>
    </lineage>
</organism>
<dbReference type="EMBL" id="BAAAQX010000021">
    <property type="protein sequence ID" value="GAA2211625.1"/>
    <property type="molecule type" value="Genomic_DNA"/>
</dbReference>
<reference evidence="2 3" key="1">
    <citation type="journal article" date="2019" name="Int. J. Syst. Evol. Microbiol.">
        <title>The Global Catalogue of Microorganisms (GCM) 10K type strain sequencing project: providing services to taxonomists for standard genome sequencing and annotation.</title>
        <authorList>
            <consortium name="The Broad Institute Genomics Platform"/>
            <consortium name="The Broad Institute Genome Sequencing Center for Infectious Disease"/>
            <person name="Wu L."/>
            <person name="Ma J."/>
        </authorList>
    </citation>
    <scope>NUCLEOTIDE SEQUENCE [LARGE SCALE GENOMIC DNA]</scope>
    <source>
        <strain evidence="2 3">JCM 16114</strain>
    </source>
</reference>
<evidence type="ECO:0000313" key="2">
    <source>
        <dbReference type="EMBL" id="GAA2211625.1"/>
    </source>
</evidence>
<dbReference type="PANTHER" id="PTHR30448">
    <property type="entry name" value="RNASE ADAPTER PROTEIN RAPZ"/>
    <property type="match status" value="1"/>
</dbReference>
<dbReference type="Proteomes" id="UP001499843">
    <property type="component" value="Unassembled WGS sequence"/>
</dbReference>
<gene>
    <name evidence="2" type="ORF">GCM10009850_070850</name>
</gene>
<protein>
    <submittedName>
        <fullName evidence="2">RNase adapter RapZ</fullName>
    </submittedName>
</protein>
<feature type="domain" description="RapZ C-terminal" evidence="1">
    <location>
        <begin position="2"/>
        <end position="113"/>
    </location>
</feature>
<dbReference type="InterPro" id="IPR053931">
    <property type="entry name" value="RapZ_C"/>
</dbReference>
<accession>A0ABN3CR19</accession>